<dbReference type="Proteomes" id="UP000289437">
    <property type="component" value="Unassembled WGS sequence"/>
</dbReference>
<dbReference type="InterPro" id="IPR036291">
    <property type="entry name" value="NAD(P)-bd_dom_sf"/>
</dbReference>
<dbReference type="PIRSF" id="PIRSF000126">
    <property type="entry name" value="11-beta-HSD1"/>
    <property type="match status" value="1"/>
</dbReference>
<dbReference type="PRINTS" id="PR00080">
    <property type="entry name" value="SDRFAMILY"/>
</dbReference>
<dbReference type="PANTHER" id="PTHR42901">
    <property type="entry name" value="ALCOHOL DEHYDROGENASE"/>
    <property type="match status" value="1"/>
</dbReference>
<comment type="similarity">
    <text evidence="1 3">Belongs to the short-chain dehydrogenases/reductases (SDR) family.</text>
</comment>
<dbReference type="AlphaFoldDB" id="A0A4Q0SVZ0"/>
<dbReference type="FunFam" id="3.40.50.720:FF:000047">
    <property type="entry name" value="NADP-dependent L-serine/L-allo-threonine dehydrogenase"/>
    <property type="match status" value="1"/>
</dbReference>
<dbReference type="Gene3D" id="3.40.50.720">
    <property type="entry name" value="NAD(P)-binding Rossmann-like Domain"/>
    <property type="match status" value="1"/>
</dbReference>
<keyword evidence="5" id="KW-1185">Reference proteome</keyword>
<evidence type="ECO:0000256" key="2">
    <source>
        <dbReference type="ARBA" id="ARBA00023002"/>
    </source>
</evidence>
<name>A0A4Q0SVZ0_9BACT</name>
<evidence type="ECO:0000256" key="1">
    <source>
        <dbReference type="ARBA" id="ARBA00006484"/>
    </source>
</evidence>
<accession>A0A4Q0SVZ0</accession>
<protein>
    <submittedName>
        <fullName evidence="4">Short chain dehydrogenase</fullName>
    </submittedName>
</protein>
<evidence type="ECO:0000313" key="5">
    <source>
        <dbReference type="Proteomes" id="UP000289437"/>
    </source>
</evidence>
<dbReference type="GO" id="GO:0016616">
    <property type="term" value="F:oxidoreductase activity, acting on the CH-OH group of donors, NAD or NADP as acceptor"/>
    <property type="evidence" value="ECO:0007669"/>
    <property type="project" value="UniProtKB-ARBA"/>
</dbReference>
<dbReference type="PRINTS" id="PR00081">
    <property type="entry name" value="GDHRDH"/>
</dbReference>
<dbReference type="Pfam" id="PF00106">
    <property type="entry name" value="adh_short"/>
    <property type="match status" value="1"/>
</dbReference>
<evidence type="ECO:0000256" key="3">
    <source>
        <dbReference type="RuleBase" id="RU000363"/>
    </source>
</evidence>
<dbReference type="PANTHER" id="PTHR42901:SF1">
    <property type="entry name" value="ALCOHOL DEHYDROGENASE"/>
    <property type="match status" value="1"/>
</dbReference>
<dbReference type="EMBL" id="RDSM01000003">
    <property type="protein sequence ID" value="RXH55223.1"/>
    <property type="molecule type" value="Genomic_DNA"/>
</dbReference>
<keyword evidence="2" id="KW-0560">Oxidoreductase</keyword>
<sequence length="264" mass="28546">MEKDRATMASLRDRIVFVTGASSGIGKATATAFAAEGAKMLLCARRADRLVDLAKELTAAHGVAVHTFSLDVQDRAAVDTTLAGLPQEWKAVDVLVNNAGLSRGLDKVYLDDPKNWDEMIDTNIRGLLAVTKAIVPGMIERGRGHVINLGSTAGHVTYANGTVYCATKAAERVLSQGLKLDLMGTPVRVTSVDPGMVETEFSEVRFRGDKDKAKKVYENITPLEPEDVADAIVWAASRPPRVNIHEILMTTIDQANSLVLHRRG</sequence>
<organism evidence="4 5">
    <name type="scientific">Granulicella sibirica</name>
    <dbReference type="NCBI Taxonomy" id="2479048"/>
    <lineage>
        <taxon>Bacteria</taxon>
        <taxon>Pseudomonadati</taxon>
        <taxon>Acidobacteriota</taxon>
        <taxon>Terriglobia</taxon>
        <taxon>Terriglobales</taxon>
        <taxon>Acidobacteriaceae</taxon>
        <taxon>Granulicella</taxon>
    </lineage>
</organism>
<gene>
    <name evidence="4" type="ORF">GRAN_4327</name>
</gene>
<evidence type="ECO:0000313" key="4">
    <source>
        <dbReference type="EMBL" id="RXH55223.1"/>
    </source>
</evidence>
<comment type="caution">
    <text evidence="4">The sequence shown here is derived from an EMBL/GenBank/DDBJ whole genome shotgun (WGS) entry which is preliminary data.</text>
</comment>
<dbReference type="InterPro" id="IPR002347">
    <property type="entry name" value="SDR_fam"/>
</dbReference>
<reference evidence="4 5" key="1">
    <citation type="submission" date="2018-11" db="EMBL/GenBank/DDBJ databases">
        <authorList>
            <person name="Mardanov A.V."/>
            <person name="Ravin N.V."/>
            <person name="Dedysh S.N."/>
        </authorList>
    </citation>
    <scope>NUCLEOTIDE SEQUENCE [LARGE SCALE GENOMIC DNA]</scope>
    <source>
        <strain evidence="4 5">AF10</strain>
    </source>
</reference>
<reference evidence="5" key="2">
    <citation type="submission" date="2019-02" db="EMBL/GenBank/DDBJ databases">
        <title>Granulicella sibirica sp. nov., a psychrotolerant acidobacterium isolated from an organic soil layer in forested tundra, West Siberia.</title>
        <authorList>
            <person name="Oshkin I.Y."/>
            <person name="Kulichevskaya I.S."/>
            <person name="Rijpstra W.I.C."/>
            <person name="Sinninghe Damste J.S."/>
            <person name="Rakitin A.L."/>
            <person name="Ravin N.V."/>
            <person name="Dedysh S.N."/>
        </authorList>
    </citation>
    <scope>NUCLEOTIDE SEQUENCE [LARGE SCALE GENOMIC DNA]</scope>
    <source>
        <strain evidence="5">AF10</strain>
    </source>
</reference>
<proteinExistence type="inferred from homology"/>
<dbReference type="SUPFAM" id="SSF51735">
    <property type="entry name" value="NAD(P)-binding Rossmann-fold domains"/>
    <property type="match status" value="1"/>
</dbReference>